<dbReference type="InterPro" id="IPR009057">
    <property type="entry name" value="Homeodomain-like_sf"/>
</dbReference>
<dbReference type="InterPro" id="IPR002078">
    <property type="entry name" value="Sigma_54_int"/>
</dbReference>
<evidence type="ECO:0000256" key="2">
    <source>
        <dbReference type="ARBA" id="ARBA00022741"/>
    </source>
</evidence>
<keyword evidence="3" id="KW-0067">ATP-binding</keyword>
<dbReference type="GO" id="GO:0005524">
    <property type="term" value="F:ATP binding"/>
    <property type="evidence" value="ECO:0007669"/>
    <property type="project" value="UniProtKB-KW"/>
</dbReference>
<evidence type="ECO:0000256" key="7">
    <source>
        <dbReference type="PROSITE-ProRule" id="PRU00169"/>
    </source>
</evidence>
<evidence type="ECO:0000313" key="10">
    <source>
        <dbReference type="EMBL" id="QOY87791.1"/>
    </source>
</evidence>
<name>A0A7S7NQA2_PALFE</name>
<gene>
    <name evidence="10" type="ORF">IRI77_34475</name>
</gene>
<dbReference type="InterPro" id="IPR003593">
    <property type="entry name" value="AAA+_ATPase"/>
</dbReference>
<keyword evidence="11" id="KW-1185">Reference proteome</keyword>
<dbReference type="InterPro" id="IPR011006">
    <property type="entry name" value="CheY-like_superfamily"/>
</dbReference>
<dbReference type="InterPro" id="IPR001789">
    <property type="entry name" value="Sig_transdc_resp-reg_receiver"/>
</dbReference>
<dbReference type="PANTHER" id="PTHR32071">
    <property type="entry name" value="TRANSCRIPTIONAL REGULATORY PROTEIN"/>
    <property type="match status" value="1"/>
</dbReference>
<dbReference type="CDD" id="cd00009">
    <property type="entry name" value="AAA"/>
    <property type="match status" value="1"/>
</dbReference>
<dbReference type="AlphaFoldDB" id="A0A7S7NQA2"/>
<protein>
    <submittedName>
        <fullName evidence="10">Sigma-54-dependent Fis family transcriptional regulator</fullName>
    </submittedName>
</protein>
<keyword evidence="5" id="KW-0805">Transcription regulation</keyword>
<dbReference type="GO" id="GO:0006355">
    <property type="term" value="P:regulation of DNA-templated transcription"/>
    <property type="evidence" value="ECO:0007669"/>
    <property type="project" value="InterPro"/>
</dbReference>
<dbReference type="Gene3D" id="1.10.8.60">
    <property type="match status" value="1"/>
</dbReference>
<dbReference type="Pfam" id="PF00158">
    <property type="entry name" value="Sigma54_activat"/>
    <property type="match status" value="1"/>
</dbReference>
<dbReference type="SUPFAM" id="SSF46689">
    <property type="entry name" value="Homeodomain-like"/>
    <property type="match status" value="1"/>
</dbReference>
<dbReference type="FunFam" id="3.40.50.2300:FF:000018">
    <property type="entry name" value="DNA-binding transcriptional regulator NtrC"/>
    <property type="match status" value="1"/>
</dbReference>
<dbReference type="PROSITE" id="PS50110">
    <property type="entry name" value="RESPONSE_REGULATORY"/>
    <property type="match status" value="1"/>
</dbReference>
<dbReference type="InterPro" id="IPR025944">
    <property type="entry name" value="Sigma_54_int_dom_CS"/>
</dbReference>
<dbReference type="SUPFAM" id="SSF52172">
    <property type="entry name" value="CheY-like"/>
    <property type="match status" value="1"/>
</dbReference>
<dbReference type="SMART" id="SM00382">
    <property type="entry name" value="AAA"/>
    <property type="match status" value="1"/>
</dbReference>
<keyword evidence="1 7" id="KW-0597">Phosphoprotein</keyword>
<evidence type="ECO:0000256" key="5">
    <source>
        <dbReference type="ARBA" id="ARBA00023015"/>
    </source>
</evidence>
<evidence type="ECO:0000259" key="9">
    <source>
        <dbReference type="PROSITE" id="PS50110"/>
    </source>
</evidence>
<dbReference type="InterPro" id="IPR027417">
    <property type="entry name" value="P-loop_NTPase"/>
</dbReference>
<proteinExistence type="predicted"/>
<evidence type="ECO:0000313" key="11">
    <source>
        <dbReference type="Proteomes" id="UP000593892"/>
    </source>
</evidence>
<accession>A0A7S7NQA2</accession>
<feature type="modified residue" description="4-aspartylphosphate" evidence="7">
    <location>
        <position position="69"/>
    </location>
</feature>
<evidence type="ECO:0000259" key="8">
    <source>
        <dbReference type="PROSITE" id="PS50045"/>
    </source>
</evidence>
<dbReference type="Gene3D" id="3.40.50.2300">
    <property type="match status" value="1"/>
</dbReference>
<evidence type="ECO:0000256" key="4">
    <source>
        <dbReference type="ARBA" id="ARBA00023012"/>
    </source>
</evidence>
<dbReference type="GO" id="GO:0043565">
    <property type="term" value="F:sequence-specific DNA binding"/>
    <property type="evidence" value="ECO:0007669"/>
    <property type="project" value="InterPro"/>
</dbReference>
<evidence type="ECO:0000256" key="3">
    <source>
        <dbReference type="ARBA" id="ARBA00022840"/>
    </source>
</evidence>
<dbReference type="SUPFAM" id="SSF52540">
    <property type="entry name" value="P-loop containing nucleoside triphosphate hydrolases"/>
    <property type="match status" value="1"/>
</dbReference>
<dbReference type="InterPro" id="IPR025662">
    <property type="entry name" value="Sigma_54_int_dom_ATP-bd_1"/>
</dbReference>
<keyword evidence="4" id="KW-0902">Two-component regulatory system</keyword>
<dbReference type="Pfam" id="PF00072">
    <property type="entry name" value="Response_reg"/>
    <property type="match status" value="1"/>
</dbReference>
<evidence type="ECO:0000256" key="1">
    <source>
        <dbReference type="ARBA" id="ARBA00022553"/>
    </source>
</evidence>
<dbReference type="Gene3D" id="1.10.10.60">
    <property type="entry name" value="Homeodomain-like"/>
    <property type="match status" value="1"/>
</dbReference>
<dbReference type="Gene3D" id="3.40.50.300">
    <property type="entry name" value="P-loop containing nucleotide triphosphate hydrolases"/>
    <property type="match status" value="1"/>
</dbReference>
<keyword evidence="2" id="KW-0547">Nucleotide-binding</keyword>
<dbReference type="Pfam" id="PF02954">
    <property type="entry name" value="HTH_8"/>
    <property type="match status" value="1"/>
</dbReference>
<organism evidence="10 11">
    <name type="scientific">Paludibaculum fermentans</name>
    <dbReference type="NCBI Taxonomy" id="1473598"/>
    <lineage>
        <taxon>Bacteria</taxon>
        <taxon>Pseudomonadati</taxon>
        <taxon>Acidobacteriota</taxon>
        <taxon>Terriglobia</taxon>
        <taxon>Bryobacterales</taxon>
        <taxon>Bryobacteraceae</taxon>
        <taxon>Paludibaculum</taxon>
    </lineage>
</organism>
<dbReference type="Proteomes" id="UP000593892">
    <property type="component" value="Chromosome"/>
</dbReference>
<dbReference type="FunFam" id="3.40.50.300:FF:000006">
    <property type="entry name" value="DNA-binding transcriptional regulator NtrC"/>
    <property type="match status" value="1"/>
</dbReference>
<sequence length="488" mass="54557">MPDLDSVTATASDASSSRGRILVIDDEADIRESFETLLELEGYTVHTAENATEGLKKFEAGVYDLILLDLMMPDKSGLEVLDDIRRRDKETPIFLITAYGSIEVAVEALKSGANDYFSKPWDNEKLIIEIERQLARTRLEQENRELRRALKQRYSFPNIVGKSERMLRVLDLVTQVAPSKSNILITGETGTGKELIAKAIHANSPRADQPFVGVNSSSMPPDLIESTLFGHVKGAFTGAIANRKGYFETANRGTIFLDEIGTLTLDMQVKLLRVLQERELMPVGSTETIKVDVRILAATNADLAKMVEDGRFRQDLYYRLNVINLALPPMRDRKEDIPILIEHFFQVYCKDNDKFMDAQGRSTLKFEPEAMHILMDYTWPGNVRELENAVERAVVLAVSETVPVSVLPDYILHSTGVRIPREGGEALPADASLFEIMADFEARKITEVLDAVNHSQTDAAARLKIPLSTLNQKIKRLGIQVKRKPSGA</sequence>
<feature type="domain" description="Sigma-54 factor interaction" evidence="8">
    <location>
        <begin position="159"/>
        <end position="395"/>
    </location>
</feature>
<dbReference type="PANTHER" id="PTHR32071:SF122">
    <property type="entry name" value="SIGMA FACTOR"/>
    <property type="match status" value="1"/>
</dbReference>
<evidence type="ECO:0000256" key="6">
    <source>
        <dbReference type="ARBA" id="ARBA00023163"/>
    </source>
</evidence>
<dbReference type="GO" id="GO:0000160">
    <property type="term" value="P:phosphorelay signal transduction system"/>
    <property type="evidence" value="ECO:0007669"/>
    <property type="project" value="UniProtKB-KW"/>
</dbReference>
<dbReference type="PROSITE" id="PS00675">
    <property type="entry name" value="SIGMA54_INTERACT_1"/>
    <property type="match status" value="1"/>
</dbReference>
<dbReference type="InterPro" id="IPR058031">
    <property type="entry name" value="AAA_lid_NorR"/>
</dbReference>
<dbReference type="RefSeq" id="WP_194449458.1">
    <property type="nucleotide sequence ID" value="NZ_CP063849.1"/>
</dbReference>
<dbReference type="SMART" id="SM00448">
    <property type="entry name" value="REC"/>
    <property type="match status" value="1"/>
</dbReference>
<feature type="domain" description="Response regulatory" evidence="9">
    <location>
        <begin position="20"/>
        <end position="134"/>
    </location>
</feature>
<dbReference type="EMBL" id="CP063849">
    <property type="protein sequence ID" value="QOY87791.1"/>
    <property type="molecule type" value="Genomic_DNA"/>
</dbReference>
<dbReference type="PROSITE" id="PS50045">
    <property type="entry name" value="SIGMA54_INTERACT_4"/>
    <property type="match status" value="1"/>
</dbReference>
<dbReference type="InterPro" id="IPR002197">
    <property type="entry name" value="HTH_Fis"/>
</dbReference>
<dbReference type="PROSITE" id="PS00688">
    <property type="entry name" value="SIGMA54_INTERACT_3"/>
    <property type="match status" value="1"/>
</dbReference>
<keyword evidence="6" id="KW-0804">Transcription</keyword>
<dbReference type="KEGG" id="pfer:IRI77_34475"/>
<dbReference type="Pfam" id="PF25601">
    <property type="entry name" value="AAA_lid_14"/>
    <property type="match status" value="1"/>
</dbReference>
<reference evidence="10 11" key="1">
    <citation type="submission" date="2020-10" db="EMBL/GenBank/DDBJ databases">
        <title>Complete genome sequence of Paludibaculum fermentans P105T, a facultatively anaerobic acidobacterium capable of dissimilatory Fe(III) reduction.</title>
        <authorList>
            <person name="Dedysh S.N."/>
            <person name="Beletsky A.V."/>
            <person name="Kulichevskaya I.S."/>
            <person name="Mardanov A.V."/>
            <person name="Ravin N.V."/>
        </authorList>
    </citation>
    <scope>NUCLEOTIDE SEQUENCE [LARGE SCALE GENOMIC DNA]</scope>
    <source>
        <strain evidence="10 11">P105</strain>
    </source>
</reference>